<accession>A0A4P2VJ53</accession>
<evidence type="ECO:0000256" key="8">
    <source>
        <dbReference type="ARBA" id="ARBA00023267"/>
    </source>
</evidence>
<dbReference type="NCBIfam" id="TIGR00531">
    <property type="entry name" value="BCCP"/>
    <property type="match status" value="1"/>
</dbReference>
<dbReference type="PROSITE" id="PS00188">
    <property type="entry name" value="BIOTIN"/>
    <property type="match status" value="1"/>
</dbReference>
<evidence type="ECO:0000256" key="7">
    <source>
        <dbReference type="ARBA" id="ARBA00023160"/>
    </source>
</evidence>
<evidence type="ECO:0000256" key="1">
    <source>
        <dbReference type="ARBA" id="ARBA00003761"/>
    </source>
</evidence>
<dbReference type="InterPro" id="IPR001249">
    <property type="entry name" value="AcCoA_biotinCC"/>
</dbReference>
<keyword evidence="5 9" id="KW-0276">Fatty acid metabolism</keyword>
<reference evidence="11 12" key="1">
    <citation type="submission" date="2018-12" db="EMBL/GenBank/DDBJ databases">
        <title>Rubrispira sanarue gen. nov., sp., nov., a member of the order Silvanigrellales, isolated from a brackish lake in Hamamatsu Japan.</title>
        <authorList>
            <person name="Maejima Y."/>
            <person name="Iino T."/>
            <person name="Muraguchi Y."/>
            <person name="Fukuda K."/>
            <person name="Nojiri H."/>
            <person name="Ohkuma M."/>
            <person name="Moriuchi R."/>
            <person name="Dohra H."/>
            <person name="Kimbara K."/>
            <person name="Shintani M."/>
        </authorList>
    </citation>
    <scope>NUCLEOTIDE SEQUENCE [LARGE SCALE GENOMIC DNA]</scope>
    <source>
        <strain evidence="11 12">RF1110005</strain>
    </source>
</reference>
<dbReference type="KEGG" id="sbf:JCM31447_16090"/>
<evidence type="ECO:0000313" key="11">
    <source>
        <dbReference type="EMBL" id="BBH53166.1"/>
    </source>
</evidence>
<dbReference type="FunFam" id="2.40.50.100:FF:000003">
    <property type="entry name" value="Acetyl-CoA carboxylase biotin carboxyl carrier protein"/>
    <property type="match status" value="1"/>
</dbReference>
<evidence type="ECO:0000256" key="3">
    <source>
        <dbReference type="ARBA" id="ARBA00017562"/>
    </source>
</evidence>
<proteinExistence type="predicted"/>
<dbReference type="PANTHER" id="PTHR45266">
    <property type="entry name" value="OXALOACETATE DECARBOXYLASE ALPHA CHAIN"/>
    <property type="match status" value="1"/>
</dbReference>
<dbReference type="UniPathway" id="UPA00094"/>
<dbReference type="GO" id="GO:0006633">
    <property type="term" value="P:fatty acid biosynthetic process"/>
    <property type="evidence" value="ECO:0007669"/>
    <property type="project" value="UniProtKB-UniPathway"/>
</dbReference>
<keyword evidence="8 9" id="KW-0092">Biotin</keyword>
<evidence type="ECO:0000256" key="4">
    <source>
        <dbReference type="ARBA" id="ARBA00022516"/>
    </source>
</evidence>
<dbReference type="PRINTS" id="PR01071">
    <property type="entry name" value="ACOABIOTINCC"/>
</dbReference>
<dbReference type="GO" id="GO:0009317">
    <property type="term" value="C:acetyl-CoA carboxylase complex"/>
    <property type="evidence" value="ECO:0007669"/>
    <property type="project" value="InterPro"/>
</dbReference>
<evidence type="ECO:0000259" key="10">
    <source>
        <dbReference type="PROSITE" id="PS50968"/>
    </source>
</evidence>
<dbReference type="GO" id="GO:0003989">
    <property type="term" value="F:acetyl-CoA carboxylase activity"/>
    <property type="evidence" value="ECO:0007669"/>
    <property type="project" value="InterPro"/>
</dbReference>
<gene>
    <name evidence="11" type="ORF">JCM31447_16090</name>
</gene>
<dbReference type="InterPro" id="IPR011053">
    <property type="entry name" value="Single_hybrid_motif"/>
</dbReference>
<keyword evidence="7 9" id="KW-0275">Fatty acid biosynthesis</keyword>
<comment type="function">
    <text evidence="1 9">This protein is a component of the acetyl coenzyme A carboxylase complex; first, biotin carboxylase catalyzes the carboxylation of the carrier protein and then the transcarboxylase transfers the carboxyl group to form malonyl-CoA.</text>
</comment>
<evidence type="ECO:0000256" key="5">
    <source>
        <dbReference type="ARBA" id="ARBA00022832"/>
    </source>
</evidence>
<dbReference type="EMBL" id="AP019368">
    <property type="protein sequence ID" value="BBH53166.1"/>
    <property type="molecule type" value="Genomic_DNA"/>
</dbReference>
<organism evidence="11 12">
    <name type="scientific">Fluviispira sanaruensis</name>
    <dbReference type="NCBI Taxonomy" id="2493639"/>
    <lineage>
        <taxon>Bacteria</taxon>
        <taxon>Pseudomonadati</taxon>
        <taxon>Bdellovibrionota</taxon>
        <taxon>Oligoflexia</taxon>
        <taxon>Silvanigrellales</taxon>
        <taxon>Silvanigrellaceae</taxon>
        <taxon>Fluviispira</taxon>
    </lineage>
</organism>
<dbReference type="InterPro" id="IPR000089">
    <property type="entry name" value="Biotin_lipoyl"/>
</dbReference>
<keyword evidence="4 9" id="KW-0444">Lipid biosynthesis</keyword>
<dbReference type="SUPFAM" id="SSF51230">
    <property type="entry name" value="Single hybrid motif"/>
    <property type="match status" value="1"/>
</dbReference>
<dbReference type="PROSITE" id="PS50968">
    <property type="entry name" value="BIOTINYL_LIPOYL"/>
    <property type="match status" value="1"/>
</dbReference>
<dbReference type="AlphaFoldDB" id="A0A4P2VJ53"/>
<dbReference type="PANTHER" id="PTHR45266:SF3">
    <property type="entry name" value="OXALOACETATE DECARBOXYLASE ALPHA CHAIN"/>
    <property type="match status" value="1"/>
</dbReference>
<dbReference type="RefSeq" id="WP_130608474.1">
    <property type="nucleotide sequence ID" value="NZ_AP019368.1"/>
</dbReference>
<name>A0A4P2VJ53_FLUSA</name>
<dbReference type="InterPro" id="IPR001882">
    <property type="entry name" value="Biotin_BS"/>
</dbReference>
<evidence type="ECO:0000256" key="2">
    <source>
        <dbReference type="ARBA" id="ARBA00005194"/>
    </source>
</evidence>
<protein>
    <recommendedName>
        <fullName evidence="3 9">Biotin carboxyl carrier protein of acetyl-CoA carboxylase</fullName>
    </recommendedName>
</protein>
<dbReference type="Pfam" id="PF00364">
    <property type="entry name" value="Biotin_lipoyl"/>
    <property type="match status" value="1"/>
</dbReference>
<evidence type="ECO:0000313" key="12">
    <source>
        <dbReference type="Proteomes" id="UP000291236"/>
    </source>
</evidence>
<dbReference type="CDD" id="cd06850">
    <property type="entry name" value="biotinyl_domain"/>
    <property type="match status" value="1"/>
</dbReference>
<dbReference type="OrthoDB" id="9811735at2"/>
<keyword evidence="12" id="KW-1185">Reference proteome</keyword>
<dbReference type="Proteomes" id="UP000291236">
    <property type="component" value="Chromosome"/>
</dbReference>
<evidence type="ECO:0000256" key="6">
    <source>
        <dbReference type="ARBA" id="ARBA00023098"/>
    </source>
</evidence>
<dbReference type="InterPro" id="IPR050709">
    <property type="entry name" value="Biotin_Carboxyl_Carrier/Decarb"/>
</dbReference>
<sequence length="177" mass="19012">MIDVSKIEKLMNLMAKHGFDVVQAESSAEKISLARNVGQTSLFQPQTYAAPSVAKVASPAHAPQVNLENIASAENCNENPSTIMKTEDKNEPKKLPEGTTITSPFVGTFYRSPGPDAPVFVELGAKIKKGQSLCIVEAMKLMNEIEAEIDGEIVAILVDNAKPVEFGTPLFIVAPSK</sequence>
<dbReference type="Gene3D" id="2.40.50.100">
    <property type="match status" value="1"/>
</dbReference>
<comment type="pathway">
    <text evidence="2 9">Lipid metabolism; fatty acid biosynthesis.</text>
</comment>
<keyword evidence="6 9" id="KW-0443">Lipid metabolism</keyword>
<feature type="domain" description="Lipoyl-binding" evidence="10">
    <location>
        <begin position="98"/>
        <end position="174"/>
    </location>
</feature>
<evidence type="ECO:0000256" key="9">
    <source>
        <dbReference type="RuleBase" id="RU364072"/>
    </source>
</evidence>